<evidence type="ECO:0000313" key="2">
    <source>
        <dbReference type="Proteomes" id="UP000184036"/>
    </source>
</evidence>
<protein>
    <recommendedName>
        <fullName evidence="3">DUF4270 domain-containing protein</fullName>
    </recommendedName>
</protein>
<dbReference type="EMBL" id="FQWE01000002">
    <property type="protein sequence ID" value="SHF90729.1"/>
    <property type="molecule type" value="Genomic_DNA"/>
</dbReference>
<name>A0A1M5FH33_9FLAO</name>
<reference evidence="2" key="1">
    <citation type="submission" date="2016-11" db="EMBL/GenBank/DDBJ databases">
        <authorList>
            <person name="Varghese N."/>
            <person name="Submissions S."/>
        </authorList>
    </citation>
    <scope>NUCLEOTIDE SEQUENCE [LARGE SCALE GENOMIC DNA]</scope>
    <source>
        <strain evidence="2">DSM 19741</strain>
    </source>
</reference>
<dbReference type="Proteomes" id="UP000184036">
    <property type="component" value="Unassembled WGS sequence"/>
</dbReference>
<evidence type="ECO:0008006" key="3">
    <source>
        <dbReference type="Google" id="ProtNLM"/>
    </source>
</evidence>
<proteinExistence type="predicted"/>
<dbReference type="STRING" id="271157.SAMN05444396_102382"/>
<evidence type="ECO:0000313" key="1">
    <source>
        <dbReference type="EMBL" id="SHF90729.1"/>
    </source>
</evidence>
<dbReference type="InterPro" id="IPR025366">
    <property type="entry name" value="DUF4270"/>
</dbReference>
<dbReference type="RefSeq" id="WP_072988614.1">
    <property type="nucleotide sequence ID" value="NZ_FQWE01000002.1"/>
</dbReference>
<organism evidence="1 2">
    <name type="scientific">Flavobacterium segetis</name>
    <dbReference type="NCBI Taxonomy" id="271157"/>
    <lineage>
        <taxon>Bacteria</taxon>
        <taxon>Pseudomonadati</taxon>
        <taxon>Bacteroidota</taxon>
        <taxon>Flavobacteriia</taxon>
        <taxon>Flavobacteriales</taxon>
        <taxon>Flavobacteriaceae</taxon>
        <taxon>Flavobacterium</taxon>
    </lineage>
</organism>
<accession>A0A1M5FH33</accession>
<dbReference type="AlphaFoldDB" id="A0A1M5FH33"/>
<keyword evidence="2" id="KW-1185">Reference proteome</keyword>
<dbReference type="Pfam" id="PF14092">
    <property type="entry name" value="DUF4270"/>
    <property type="match status" value="1"/>
</dbReference>
<gene>
    <name evidence="1" type="ORF">SAMN05444396_102382</name>
</gene>
<dbReference type="OrthoDB" id="1466062at2"/>
<sequence length="553" mass="60624">MNTTSFLKKALLVVIVVFFASCDKDYNEIGGDLIGGNNFDFNKASFSVQAYTQKTGAIQSNNLEVNPLGIYSDSNFGETNANFNTQVSLQAAVTSVGARPFIESVILTIPYFKDDFKTKVNADGSRTYVLDSIYGAANAKIKLSVYESGYFMRDADPLTGFQQQQQFFTDQNTLFDSNKIVDRLNDSSDKSQNDEFFFSSTEEAVPVTDSITGAKSTKYIVPGMKLNLNKEYFKTRILDAANEGKLASNNVFKNYFRGLYFKTEKIAGSTGNMAMLDFKKGQITIVYKQDVASPTGGAPTREKKTLILDLSGNSVSLLNNDFSSAGTTYNSLPIKGNAAAGDEKVYLKGGEGSIAVLDLFDKTDIKGYDGQGNLTSGANGISDELDDLRNPADGKKILINEANLVFHIDAATMANSIEPQRVYLYDFKNSRPVVDYSDPSANNIDPKKSKLLFGGIIEKGVTSKRGTTYKIRITNQIRNLINNKDSTNVKLGLAVIEDIFRINSYKVRTPNADINSAPKASVMNPLGTILYGGSSTVPLEKRLKLEIYFTKPN</sequence>